<dbReference type="InterPro" id="IPR004873">
    <property type="entry name" value="BURP_dom"/>
</dbReference>
<protein>
    <recommendedName>
        <fullName evidence="2">BURP domain-containing protein</fullName>
    </recommendedName>
</protein>
<dbReference type="AlphaFoldDB" id="A0A5B6YIU6"/>
<gene>
    <name evidence="3" type="ORF">Din_000970</name>
</gene>
<proteinExistence type="predicted"/>
<organism evidence="3">
    <name type="scientific">Davidia involucrata</name>
    <name type="common">Dove tree</name>
    <dbReference type="NCBI Taxonomy" id="16924"/>
    <lineage>
        <taxon>Eukaryota</taxon>
        <taxon>Viridiplantae</taxon>
        <taxon>Streptophyta</taxon>
        <taxon>Embryophyta</taxon>
        <taxon>Tracheophyta</taxon>
        <taxon>Spermatophyta</taxon>
        <taxon>Magnoliopsida</taxon>
        <taxon>eudicotyledons</taxon>
        <taxon>Gunneridae</taxon>
        <taxon>Pentapetalae</taxon>
        <taxon>asterids</taxon>
        <taxon>Cornales</taxon>
        <taxon>Nyssaceae</taxon>
        <taxon>Davidia</taxon>
    </lineage>
</organism>
<evidence type="ECO:0000259" key="2">
    <source>
        <dbReference type="PROSITE" id="PS51277"/>
    </source>
</evidence>
<evidence type="ECO:0000256" key="1">
    <source>
        <dbReference type="SAM" id="Phobius"/>
    </source>
</evidence>
<dbReference type="SMART" id="SM01045">
    <property type="entry name" value="BURP"/>
    <property type="match status" value="1"/>
</dbReference>
<reference evidence="3" key="1">
    <citation type="submission" date="2019-08" db="EMBL/GenBank/DDBJ databases">
        <title>Reference gene set and small RNA set construction with multiple tissues from Davidia involucrata Baill.</title>
        <authorList>
            <person name="Yang H."/>
            <person name="Zhou C."/>
            <person name="Li G."/>
            <person name="Wang J."/>
            <person name="Gao P."/>
            <person name="Wang M."/>
            <person name="Wang R."/>
            <person name="Zhao Y."/>
        </authorList>
    </citation>
    <scope>NUCLEOTIDE SEQUENCE</scope>
    <source>
        <tissue evidence="3">Mixed with DoveR01_LX</tissue>
    </source>
</reference>
<dbReference type="PANTHER" id="PTHR31236">
    <property type="entry name" value="BURP DOMAIN PROTEIN USPL1-LIKE"/>
    <property type="match status" value="1"/>
</dbReference>
<dbReference type="PROSITE" id="PS51277">
    <property type="entry name" value="BURP"/>
    <property type="match status" value="1"/>
</dbReference>
<name>A0A5B6YIU6_DAVIN</name>
<evidence type="ECO:0000313" key="3">
    <source>
        <dbReference type="EMBL" id="MPA31529.1"/>
    </source>
</evidence>
<accession>A0A5B6YIU6</accession>
<keyword evidence="1" id="KW-1133">Transmembrane helix</keyword>
<feature type="domain" description="BURP" evidence="2">
    <location>
        <begin position="66"/>
        <end position="292"/>
    </location>
</feature>
<dbReference type="EMBL" id="GHES01000970">
    <property type="protein sequence ID" value="MPA31529.1"/>
    <property type="molecule type" value="Transcribed_RNA"/>
</dbReference>
<dbReference type="InterPro" id="IPR044816">
    <property type="entry name" value="BURP"/>
</dbReference>
<dbReference type="Pfam" id="PF03181">
    <property type="entry name" value="BURP"/>
    <property type="match status" value="1"/>
</dbReference>
<dbReference type="PANTHER" id="PTHR31236:SF59">
    <property type="entry name" value="BURP DOMAIN PROTEIN"/>
    <property type="match status" value="1"/>
</dbReference>
<keyword evidence="1" id="KW-0812">Transmembrane</keyword>
<feature type="transmembrane region" description="Helical" evidence="1">
    <location>
        <begin position="6"/>
        <end position="27"/>
    </location>
</feature>
<sequence>MALGFANWFQIVLYTLLLTYCGVGNGVREMSKQNLQQEKGEKNILLVRHSKDEEDMEAPLIPKIGYFTMKDVYVGKRMSIDFPNRDFSSSPHLLPREEADSIPFSSKELPNLLRLFSFSQGSAQAKAVEETIRFCELDTFKAKGETMLCATSLESMLDFVRGAFGLEAPFKVITTTHFPSTKQKQKQKQNYTILEEPEEISTSNMVACHPMPYPYAVFFCHSHSHSHSHTNTSKVFKIVVGGEDGNRVEAVAVCHMDTSHWNHNSFRQLGFRPGTSPVCHFFSASNLIWVSSRPTH</sequence>
<keyword evidence="1" id="KW-0472">Membrane</keyword>